<keyword evidence="6 17" id="KW-0812">Transmembrane</keyword>
<keyword evidence="8 17" id="KW-0133">Cell shape</keyword>
<evidence type="ECO:0000313" key="18">
    <source>
        <dbReference type="EMBL" id="HIU25221.1"/>
    </source>
</evidence>
<comment type="catalytic activity">
    <reaction evidence="16 17">
        <text>di-trans,octa-cis-undecaprenyl diphosphate + H2O = di-trans,octa-cis-undecaprenyl phosphate + phosphate + H(+)</text>
        <dbReference type="Rhea" id="RHEA:28094"/>
        <dbReference type="ChEBI" id="CHEBI:15377"/>
        <dbReference type="ChEBI" id="CHEBI:15378"/>
        <dbReference type="ChEBI" id="CHEBI:43474"/>
        <dbReference type="ChEBI" id="CHEBI:58405"/>
        <dbReference type="ChEBI" id="CHEBI:60392"/>
        <dbReference type="EC" id="3.6.1.27"/>
    </reaction>
</comment>
<dbReference type="Pfam" id="PF02673">
    <property type="entry name" value="BacA"/>
    <property type="match status" value="1"/>
</dbReference>
<dbReference type="PANTHER" id="PTHR30622">
    <property type="entry name" value="UNDECAPRENYL-DIPHOSPHATASE"/>
    <property type="match status" value="1"/>
</dbReference>
<evidence type="ECO:0000256" key="9">
    <source>
        <dbReference type="ARBA" id="ARBA00022984"/>
    </source>
</evidence>
<evidence type="ECO:0000256" key="6">
    <source>
        <dbReference type="ARBA" id="ARBA00022692"/>
    </source>
</evidence>
<dbReference type="HAMAP" id="MF_01006">
    <property type="entry name" value="Undec_diphosphatase"/>
    <property type="match status" value="1"/>
</dbReference>
<evidence type="ECO:0000256" key="11">
    <source>
        <dbReference type="ARBA" id="ARBA00023136"/>
    </source>
</evidence>
<keyword evidence="13 17" id="KW-0961">Cell wall biogenesis/degradation</keyword>
<dbReference type="GO" id="GO:0050380">
    <property type="term" value="F:undecaprenyl-diphosphatase activity"/>
    <property type="evidence" value="ECO:0007669"/>
    <property type="project" value="UniProtKB-UniRule"/>
</dbReference>
<gene>
    <name evidence="17" type="primary">uppP</name>
    <name evidence="18" type="ORF">IAC50_01820</name>
</gene>
<evidence type="ECO:0000256" key="10">
    <source>
        <dbReference type="ARBA" id="ARBA00022989"/>
    </source>
</evidence>
<proteinExistence type="inferred from homology"/>
<evidence type="ECO:0000256" key="14">
    <source>
        <dbReference type="ARBA" id="ARBA00032707"/>
    </source>
</evidence>
<feature type="transmembrane region" description="Helical" evidence="17">
    <location>
        <begin position="41"/>
        <end position="61"/>
    </location>
</feature>
<evidence type="ECO:0000256" key="17">
    <source>
        <dbReference type="HAMAP-Rule" id="MF_01006"/>
    </source>
</evidence>
<keyword evidence="12 17" id="KW-0046">Antibiotic resistance</keyword>
<comment type="miscellaneous">
    <text evidence="17">Bacitracin is thought to be involved in the inhibition of peptidoglycan synthesis by sequestering undecaprenyl diphosphate, thereby reducing the pool of lipid carrier available.</text>
</comment>
<evidence type="ECO:0000313" key="19">
    <source>
        <dbReference type="Proteomes" id="UP000824090"/>
    </source>
</evidence>
<comment type="caution">
    <text evidence="18">The sequence shown here is derived from an EMBL/GenBank/DDBJ whole genome shotgun (WGS) entry which is preliminary data.</text>
</comment>
<evidence type="ECO:0000256" key="2">
    <source>
        <dbReference type="ARBA" id="ARBA00010621"/>
    </source>
</evidence>
<keyword evidence="5 17" id="KW-1003">Cell membrane</keyword>
<sequence length="278" mass="29853">MTYLEAVILGLAQGLSEFLPISSSGHLALLQYFFGIDETKVLSFAVLLHFGTLISVFIVYWKDIVDLVKELGAVIKDLFTGKGLRVNANPTRKLGFMIIVATIPTAVIGLLFNDLFNALYLSLIAIGIGLLITGTILRIADIMGKNNKTIKEMKFRNAFFVGLMQGVAIYPGISRSGSTLFGGLISGLNKEFAVKFAFLISIPSILGSVIVEAPDAFAEGMDVSVIGPVAAGVIVSALSGLFAIKAMIRLVSNKKLIGFSIYTWALGLFVIIYALMFA</sequence>
<reference evidence="18" key="1">
    <citation type="submission" date="2020-10" db="EMBL/GenBank/DDBJ databases">
        <authorList>
            <person name="Gilroy R."/>
        </authorList>
    </citation>
    <scope>NUCLEOTIDE SEQUENCE</scope>
    <source>
        <strain evidence="18">ChiHcec3-6078</strain>
    </source>
</reference>
<dbReference type="Proteomes" id="UP000824090">
    <property type="component" value="Unassembled WGS sequence"/>
</dbReference>
<dbReference type="InterPro" id="IPR003824">
    <property type="entry name" value="UppP"/>
</dbReference>
<evidence type="ECO:0000256" key="1">
    <source>
        <dbReference type="ARBA" id="ARBA00004651"/>
    </source>
</evidence>
<comment type="subcellular location">
    <subcellularLocation>
        <location evidence="1 17">Cell membrane</location>
        <topology evidence="1 17">Multi-pass membrane protein</topology>
    </subcellularLocation>
</comment>
<name>A0A9D1L5Z8_9FIRM</name>
<keyword evidence="10 17" id="KW-1133">Transmembrane helix</keyword>
<dbReference type="GO" id="GO:0008360">
    <property type="term" value="P:regulation of cell shape"/>
    <property type="evidence" value="ECO:0007669"/>
    <property type="project" value="UniProtKB-KW"/>
</dbReference>
<organism evidence="18 19">
    <name type="scientific">Candidatus Allocopromorpha excrementigallinarum</name>
    <dbReference type="NCBI Taxonomy" id="2840742"/>
    <lineage>
        <taxon>Bacteria</taxon>
        <taxon>Bacillati</taxon>
        <taxon>Bacillota</taxon>
        <taxon>Clostridia</taxon>
        <taxon>Eubacteriales</taxon>
        <taxon>Eubacteriaceae</taxon>
        <taxon>Eubacteriaceae incertae sedis</taxon>
        <taxon>Candidatus Allocopromorpha</taxon>
    </lineage>
</organism>
<dbReference type="GO" id="GO:0046677">
    <property type="term" value="P:response to antibiotic"/>
    <property type="evidence" value="ECO:0007669"/>
    <property type="project" value="UniProtKB-UniRule"/>
</dbReference>
<dbReference type="GO" id="GO:0009252">
    <property type="term" value="P:peptidoglycan biosynthetic process"/>
    <property type="evidence" value="ECO:0007669"/>
    <property type="project" value="UniProtKB-KW"/>
</dbReference>
<dbReference type="GO" id="GO:0005886">
    <property type="term" value="C:plasma membrane"/>
    <property type="evidence" value="ECO:0007669"/>
    <property type="project" value="UniProtKB-SubCell"/>
</dbReference>
<accession>A0A9D1L5Z8</accession>
<evidence type="ECO:0000256" key="3">
    <source>
        <dbReference type="ARBA" id="ARBA00012374"/>
    </source>
</evidence>
<feature type="transmembrane region" description="Helical" evidence="17">
    <location>
        <begin position="223"/>
        <end position="244"/>
    </location>
</feature>
<feature type="transmembrane region" description="Helical" evidence="17">
    <location>
        <begin position="193"/>
        <end position="211"/>
    </location>
</feature>
<evidence type="ECO:0000256" key="7">
    <source>
        <dbReference type="ARBA" id="ARBA00022801"/>
    </source>
</evidence>
<feature type="transmembrane region" description="Helical" evidence="17">
    <location>
        <begin position="94"/>
        <end position="112"/>
    </location>
</feature>
<keyword evidence="11 17" id="KW-0472">Membrane</keyword>
<evidence type="ECO:0000256" key="5">
    <source>
        <dbReference type="ARBA" id="ARBA00022475"/>
    </source>
</evidence>
<evidence type="ECO:0000256" key="15">
    <source>
        <dbReference type="ARBA" id="ARBA00032932"/>
    </source>
</evidence>
<keyword evidence="9 17" id="KW-0573">Peptidoglycan synthesis</keyword>
<protein>
    <recommendedName>
        <fullName evidence="4 17">Undecaprenyl-diphosphatase</fullName>
        <ecNumber evidence="3 17">3.6.1.27</ecNumber>
    </recommendedName>
    <alternativeName>
        <fullName evidence="15 17">Bacitracin resistance protein</fullName>
    </alternativeName>
    <alternativeName>
        <fullName evidence="14 17">Undecaprenyl pyrophosphate phosphatase</fullName>
    </alternativeName>
</protein>
<comment type="function">
    <text evidence="17">Catalyzes the dephosphorylation of undecaprenyl diphosphate (UPP). Confers resistance to bacitracin.</text>
</comment>
<keyword evidence="7 17" id="KW-0378">Hydrolase</keyword>
<feature type="transmembrane region" description="Helical" evidence="17">
    <location>
        <begin position="256"/>
        <end position="276"/>
    </location>
</feature>
<evidence type="ECO:0000256" key="13">
    <source>
        <dbReference type="ARBA" id="ARBA00023316"/>
    </source>
</evidence>
<reference evidence="18" key="2">
    <citation type="journal article" date="2021" name="PeerJ">
        <title>Extensive microbial diversity within the chicken gut microbiome revealed by metagenomics and culture.</title>
        <authorList>
            <person name="Gilroy R."/>
            <person name="Ravi A."/>
            <person name="Getino M."/>
            <person name="Pursley I."/>
            <person name="Horton D.L."/>
            <person name="Alikhan N.F."/>
            <person name="Baker D."/>
            <person name="Gharbi K."/>
            <person name="Hall N."/>
            <person name="Watson M."/>
            <person name="Adriaenssens E.M."/>
            <person name="Foster-Nyarko E."/>
            <person name="Jarju S."/>
            <person name="Secka A."/>
            <person name="Antonio M."/>
            <person name="Oren A."/>
            <person name="Chaudhuri R.R."/>
            <person name="La Ragione R."/>
            <person name="Hildebrand F."/>
            <person name="Pallen M.J."/>
        </authorList>
    </citation>
    <scope>NUCLEOTIDE SEQUENCE</scope>
    <source>
        <strain evidence="18">ChiHcec3-6078</strain>
    </source>
</reference>
<dbReference type="EMBL" id="DVMP01000042">
    <property type="protein sequence ID" value="HIU25221.1"/>
    <property type="molecule type" value="Genomic_DNA"/>
</dbReference>
<dbReference type="GO" id="GO:0071555">
    <property type="term" value="P:cell wall organization"/>
    <property type="evidence" value="ECO:0007669"/>
    <property type="project" value="UniProtKB-KW"/>
</dbReference>
<dbReference type="AlphaFoldDB" id="A0A9D1L5Z8"/>
<dbReference type="EC" id="3.6.1.27" evidence="3 17"/>
<comment type="similarity">
    <text evidence="2 17">Belongs to the UppP family.</text>
</comment>
<evidence type="ECO:0000256" key="4">
    <source>
        <dbReference type="ARBA" id="ARBA00021581"/>
    </source>
</evidence>
<feature type="transmembrane region" description="Helical" evidence="17">
    <location>
        <begin position="118"/>
        <end position="137"/>
    </location>
</feature>
<evidence type="ECO:0000256" key="8">
    <source>
        <dbReference type="ARBA" id="ARBA00022960"/>
    </source>
</evidence>
<evidence type="ECO:0000256" key="16">
    <source>
        <dbReference type="ARBA" id="ARBA00047594"/>
    </source>
</evidence>
<evidence type="ECO:0000256" key="12">
    <source>
        <dbReference type="ARBA" id="ARBA00023251"/>
    </source>
</evidence>
<dbReference type="PANTHER" id="PTHR30622:SF4">
    <property type="entry name" value="UNDECAPRENYL-DIPHOSPHATASE"/>
    <property type="match status" value="1"/>
</dbReference>